<feature type="domain" description="Tle cognate immunity protein 4 N-terminal" evidence="2">
    <location>
        <begin position="46"/>
        <end position="170"/>
    </location>
</feature>
<dbReference type="EMBL" id="MOBP01000005">
    <property type="protein sequence ID" value="RON55992.1"/>
    <property type="molecule type" value="Genomic_DNA"/>
</dbReference>
<reference evidence="3 4" key="1">
    <citation type="submission" date="2016-10" db="EMBL/GenBank/DDBJ databases">
        <title>Comparative genome analysis of multiple Pseudomonas spp. focuses on biocontrol and plant growth promoting traits.</title>
        <authorList>
            <person name="Tao X.-Y."/>
            <person name="Taylor C.G."/>
        </authorList>
    </citation>
    <scope>NUCLEOTIDE SEQUENCE [LARGE SCALE GENOMIC DNA]</scope>
    <source>
        <strain evidence="3 4">39A2</strain>
    </source>
</reference>
<dbReference type="InterPro" id="IPR040761">
    <property type="entry name" value="Tli4_N"/>
</dbReference>
<name>A0A423KNM8_9PSED</name>
<dbReference type="Proteomes" id="UP000283627">
    <property type="component" value="Unassembled WGS sequence"/>
</dbReference>
<evidence type="ECO:0000313" key="4">
    <source>
        <dbReference type="Proteomes" id="UP000283627"/>
    </source>
</evidence>
<dbReference type="Pfam" id="PF18443">
    <property type="entry name" value="Tli4_N"/>
    <property type="match status" value="1"/>
</dbReference>
<dbReference type="AlphaFoldDB" id="A0A423KNM8"/>
<evidence type="ECO:0008006" key="5">
    <source>
        <dbReference type="Google" id="ProtNLM"/>
    </source>
</evidence>
<protein>
    <recommendedName>
        <fullName evidence="5">Tle cognate immunity protein 4 C-terminal domain-containing protein</fullName>
    </recommendedName>
</protein>
<evidence type="ECO:0000259" key="1">
    <source>
        <dbReference type="Pfam" id="PF18426"/>
    </source>
</evidence>
<gene>
    <name evidence="3" type="ORF">BK665_08525</name>
</gene>
<proteinExistence type="predicted"/>
<evidence type="ECO:0000313" key="3">
    <source>
        <dbReference type="EMBL" id="RON55992.1"/>
    </source>
</evidence>
<comment type="caution">
    <text evidence="3">The sequence shown here is derived from an EMBL/GenBank/DDBJ whole genome shotgun (WGS) entry which is preliminary data.</text>
</comment>
<feature type="domain" description="Tle cognate immunity protein 4 C-terminal" evidence="1">
    <location>
        <begin position="189"/>
        <end position="375"/>
    </location>
</feature>
<dbReference type="Pfam" id="PF18426">
    <property type="entry name" value="Tli4_C"/>
    <property type="match status" value="1"/>
</dbReference>
<sequence length="425" mass="46807">MIARRHLLIVALVVSILGASTYGWHQWRLPHSNQSHTMSDLTQNMQTYCVGRLLIDLPKGATWTTQASGAQLGNMALSVTTGVTQQQYDELVEHRWQEVLAIKTDNNGKAYLRPSERIATPEGGAVFVYEYEHVDGLAEDDETVVQQLFHQAEGYLWRDGTLFKITPSLNSKDAIAKLFPRLHARAADEIPSRPGLCLSGAFVDGYYDLASGDQEEVSWGFTLPRNLGVVVRHGMVWEPEQPMLERRREADRESAGLIARMLADPGVVAGRKEYRAATRVVGEMDGEEYVMGGTEGKGPQEFKTNVGGEWNFVGRGTPTPLPSVNLGMDTTYLTSRKPSTLGDFPNFEDVSGGPTEAEFFEIWDAIIESVRFRPGALTPPSGGKPLISPSSPVTSTVVSKPGTNDYALEEFLTGLSPSQDWMDKL</sequence>
<organism evidence="3 4">
    <name type="scientific">Pseudomonas frederiksbergensis</name>
    <dbReference type="NCBI Taxonomy" id="104087"/>
    <lineage>
        <taxon>Bacteria</taxon>
        <taxon>Pseudomonadati</taxon>
        <taxon>Pseudomonadota</taxon>
        <taxon>Gammaproteobacteria</taxon>
        <taxon>Pseudomonadales</taxon>
        <taxon>Pseudomonadaceae</taxon>
        <taxon>Pseudomonas</taxon>
    </lineage>
</organism>
<dbReference type="InterPro" id="IPR041290">
    <property type="entry name" value="Tli4_C"/>
</dbReference>
<evidence type="ECO:0000259" key="2">
    <source>
        <dbReference type="Pfam" id="PF18443"/>
    </source>
</evidence>
<accession>A0A423KNM8</accession>